<feature type="domain" description="DSBA-like thioredoxin" evidence="1">
    <location>
        <begin position="5"/>
        <end position="205"/>
    </location>
</feature>
<dbReference type="CDD" id="cd03024">
    <property type="entry name" value="DsbA_FrnE"/>
    <property type="match status" value="1"/>
</dbReference>
<name>A0A2N0B8L8_9LEPT</name>
<organism evidence="3">
    <name type="scientific">Leptospira ellisii</name>
    <dbReference type="NCBI Taxonomy" id="2023197"/>
    <lineage>
        <taxon>Bacteria</taxon>
        <taxon>Pseudomonadati</taxon>
        <taxon>Spirochaetota</taxon>
        <taxon>Spirochaetia</taxon>
        <taxon>Leptospirales</taxon>
        <taxon>Leptospiraceae</taxon>
        <taxon>Leptospira</taxon>
    </lineage>
</organism>
<dbReference type="GO" id="GO:0016853">
    <property type="term" value="F:isomerase activity"/>
    <property type="evidence" value="ECO:0007669"/>
    <property type="project" value="UniProtKB-KW"/>
</dbReference>
<dbReference type="Gene3D" id="3.40.30.10">
    <property type="entry name" value="Glutaredoxin"/>
    <property type="match status" value="1"/>
</dbReference>
<proteinExistence type="predicted"/>
<accession>A0A2N0B8L8</accession>
<dbReference type="EMBL" id="NPEF01000100">
    <property type="protein sequence ID" value="PJZ92849.1"/>
    <property type="molecule type" value="Genomic_DNA"/>
</dbReference>
<dbReference type="PANTHER" id="PTHR13887:SF41">
    <property type="entry name" value="THIOREDOXIN SUPERFAMILY PROTEIN"/>
    <property type="match status" value="1"/>
</dbReference>
<accession>A0A2N0BK94</accession>
<dbReference type="Pfam" id="PF01323">
    <property type="entry name" value="DSBA"/>
    <property type="match status" value="1"/>
</dbReference>
<dbReference type="Proteomes" id="UP000232122">
    <property type="component" value="Unassembled WGS sequence"/>
</dbReference>
<keyword evidence="4" id="KW-1185">Reference proteome</keyword>
<gene>
    <name evidence="2" type="ORF">CH379_000735</name>
    <name evidence="3" type="ORF">CH379_10925</name>
</gene>
<dbReference type="SUPFAM" id="SSF52833">
    <property type="entry name" value="Thioredoxin-like"/>
    <property type="match status" value="1"/>
</dbReference>
<dbReference type="OrthoDB" id="9799122at2"/>
<dbReference type="RefSeq" id="WP_100747056.1">
    <property type="nucleotide sequence ID" value="NZ_NPEF02000001.1"/>
</dbReference>
<evidence type="ECO:0000313" key="2">
    <source>
        <dbReference type="EMBL" id="MDV6234156.1"/>
    </source>
</evidence>
<dbReference type="GO" id="GO:0016491">
    <property type="term" value="F:oxidoreductase activity"/>
    <property type="evidence" value="ECO:0007669"/>
    <property type="project" value="InterPro"/>
</dbReference>
<keyword evidence="3" id="KW-0413">Isomerase</keyword>
<dbReference type="EMBL" id="NPEF02000001">
    <property type="protein sequence ID" value="MDV6234156.1"/>
    <property type="molecule type" value="Genomic_DNA"/>
</dbReference>
<sequence length="218" mass="25189">METKIAVYSDVVCPWCYIGKKRMEDAIRLWKQSHPEDDVQVEWRAFQLNPDLPPEGEDRELHMGRKFGSMDRIQPMVQRVADIAEAEGLPFTKDQKGRQPNTFLLHALIRKAEEKGKSFELAEIFFRNFFAENKDLSDADAIRESLKEAGLDPEDLERVKNDRELLDEIRETEYQGRKLGVSGVPFFVFNEKYAVSGAQESALFLQVFDQLKNENSTV</sequence>
<protein>
    <submittedName>
        <fullName evidence="3">Dithiol-disulfide isomerase</fullName>
    </submittedName>
    <submittedName>
        <fullName evidence="2">DsbA family oxidoreductase</fullName>
    </submittedName>
</protein>
<evidence type="ECO:0000313" key="3">
    <source>
        <dbReference type="EMBL" id="PJZ92849.1"/>
    </source>
</evidence>
<dbReference type="InterPro" id="IPR036249">
    <property type="entry name" value="Thioredoxin-like_sf"/>
</dbReference>
<reference evidence="2 4" key="2">
    <citation type="journal article" date="2018" name="Microb. Genom.">
        <title>Deciphering the unexplored Leptospira diversity from soils uncovers genomic evolution to virulence.</title>
        <authorList>
            <person name="Thibeaux R."/>
            <person name="Iraola G."/>
            <person name="Ferres I."/>
            <person name="Bierque E."/>
            <person name="Girault D."/>
            <person name="Soupe-Gilbert M.E."/>
            <person name="Picardeau M."/>
            <person name="Goarant C."/>
        </authorList>
    </citation>
    <scope>NUCLEOTIDE SEQUENCE [LARGE SCALE GENOMIC DNA]</scope>
    <source>
        <strain evidence="2 4">ATI7-C-A5</strain>
    </source>
</reference>
<dbReference type="PANTHER" id="PTHR13887">
    <property type="entry name" value="GLUTATHIONE S-TRANSFERASE KAPPA"/>
    <property type="match status" value="1"/>
</dbReference>
<dbReference type="AlphaFoldDB" id="A0A2N0B8L8"/>
<reference evidence="3" key="1">
    <citation type="submission" date="2017-07" db="EMBL/GenBank/DDBJ databases">
        <title>Leptospira spp. isolated from tropical soils.</title>
        <authorList>
            <person name="Thibeaux R."/>
            <person name="Iraola G."/>
            <person name="Ferres I."/>
            <person name="Bierque E."/>
            <person name="Girault D."/>
            <person name="Soupe-Gilbert M.-E."/>
            <person name="Picardeau M."/>
            <person name="Goarant C."/>
        </authorList>
    </citation>
    <scope>NUCLEOTIDE SEQUENCE [LARGE SCALE GENOMIC DNA]</scope>
    <source>
        <strain evidence="3">ATI7-C-A5</strain>
    </source>
</reference>
<evidence type="ECO:0000259" key="1">
    <source>
        <dbReference type="Pfam" id="PF01323"/>
    </source>
</evidence>
<reference evidence="2" key="3">
    <citation type="submission" date="2023-10" db="EMBL/GenBank/DDBJ databases">
        <authorList>
            <person name="Picardeau M."/>
            <person name="Thibeaux R."/>
        </authorList>
    </citation>
    <scope>NUCLEOTIDE SEQUENCE</scope>
    <source>
        <strain evidence="2">ATI7-C-A5</strain>
    </source>
</reference>
<evidence type="ECO:0000313" key="4">
    <source>
        <dbReference type="Proteomes" id="UP000232122"/>
    </source>
</evidence>
<comment type="caution">
    <text evidence="3">The sequence shown here is derived from an EMBL/GenBank/DDBJ whole genome shotgun (WGS) entry which is preliminary data.</text>
</comment>
<dbReference type="InterPro" id="IPR001853">
    <property type="entry name" value="DSBA-like_thioredoxin_dom"/>
</dbReference>